<name>K1RA69_MAGGI</name>
<sequence length="747" mass="72866">MTLRVSVFLFFLTLKTINGIGFDKRKYVDGRGTGNGFQENQFSGSELGSSGNVPPASLGFPESDRGLFSSTNNVANLDNGGRGFTGGASGFGGGAGTIDTIRNGKGSYFDNNGMNNNFSGGRGSFNSNGKGGGGPFSANGNGGSGGFDGGQSPFSTGIGNNNGGSGSGAGSPFSNAGSGGGFGKGPFNTAGNGGGSGLSGLNGGSGPFSAGNGVDGGMNSGGGAGSFSNNGIGGGMGKGPFNTAGNGGGSGLNGGSSPFSAGNGVDGGMNSGGGAGSLSNNGIGGGMGKGPFNTAGNGGGSGLNGGSGPFSTGGGNSGGASSGSGSAGPFSNAGSGGGMGKGPFNTAGNAGDSGPFNANGGKMSSPFNTASNAGSNQSPFKTTDSNLDGKNPFDASKFQGVDFGSMGGAMATNNAVGNPIGSNSLAQSPVGPGGLAGSAFTTDTGTDGGPGGLAGGSFYAGTDSSRPGGFGGGSFQTDNSQEAMFVNTDTSLGERQPSRFDTAKYEQMLSQMYNPKNYDNQLVDKPFGGHEYAGAPQVSNTGSYGSSYSTGVNGQASHSSAGSLSGGKQTDEPGPFDTRPFKHVQGPFSSHTGNQYKGSSYQVDAASSLGGHNFAAVGYSGGSYGVDSSGYSSGSAQYNAGNAAAYVSGNKAAGGSSTGYETPFDRHVDNYNDLISNPFHSNMNSNPNQYSKGSYGSMFKSNSNYGGMSETNPGGNPFRQGGNKAGVSMAFNNKVYNGVLYNARRQK</sequence>
<evidence type="ECO:0000256" key="1">
    <source>
        <dbReference type="SAM" id="MobiDB-lite"/>
    </source>
</evidence>
<feature type="compositionally biased region" description="Gly residues" evidence="1">
    <location>
        <begin position="160"/>
        <end position="169"/>
    </location>
</feature>
<feature type="compositionally biased region" description="Gly residues" evidence="1">
    <location>
        <begin position="446"/>
        <end position="455"/>
    </location>
</feature>
<feature type="compositionally biased region" description="Polar residues" evidence="1">
    <location>
        <begin position="38"/>
        <end position="52"/>
    </location>
</feature>
<dbReference type="EMBL" id="JH816980">
    <property type="protein sequence ID" value="EKC42603.1"/>
    <property type="molecule type" value="Genomic_DNA"/>
</dbReference>
<feature type="region of interest" description="Disordered" evidence="1">
    <location>
        <begin position="294"/>
        <end position="393"/>
    </location>
</feature>
<feature type="region of interest" description="Disordered" evidence="1">
    <location>
        <begin position="120"/>
        <end position="177"/>
    </location>
</feature>
<feature type="region of interest" description="Disordered" evidence="1">
    <location>
        <begin position="434"/>
        <end position="478"/>
    </location>
</feature>
<feature type="chain" id="PRO_5043500865" evidence="2">
    <location>
        <begin position="20"/>
        <end position="747"/>
    </location>
</feature>
<dbReference type="InParanoid" id="K1RA69"/>
<feature type="compositionally biased region" description="Polar residues" evidence="1">
    <location>
        <begin position="365"/>
        <end position="388"/>
    </location>
</feature>
<keyword evidence="2" id="KW-0732">Signal</keyword>
<feature type="compositionally biased region" description="Polar residues" evidence="1">
    <location>
        <begin position="587"/>
        <end position="596"/>
    </location>
</feature>
<dbReference type="HOGENOM" id="CLU_372240_0_0_1"/>
<feature type="signal peptide" evidence="2">
    <location>
        <begin position="1"/>
        <end position="19"/>
    </location>
</feature>
<accession>K1RA69</accession>
<feature type="compositionally biased region" description="Gly residues" evidence="1">
    <location>
        <begin position="296"/>
        <end position="326"/>
    </location>
</feature>
<dbReference type="AlphaFoldDB" id="K1RA69"/>
<feature type="compositionally biased region" description="Gly residues" evidence="1">
    <location>
        <begin position="129"/>
        <end position="149"/>
    </location>
</feature>
<feature type="region of interest" description="Disordered" evidence="1">
    <location>
        <begin position="38"/>
        <end position="65"/>
    </location>
</feature>
<reference evidence="3" key="1">
    <citation type="journal article" date="2012" name="Nature">
        <title>The oyster genome reveals stress adaptation and complexity of shell formation.</title>
        <authorList>
            <person name="Zhang G."/>
            <person name="Fang X."/>
            <person name="Guo X."/>
            <person name="Li L."/>
            <person name="Luo R."/>
            <person name="Xu F."/>
            <person name="Yang P."/>
            <person name="Zhang L."/>
            <person name="Wang X."/>
            <person name="Qi H."/>
            <person name="Xiong Z."/>
            <person name="Que H."/>
            <person name="Xie Y."/>
            <person name="Holland P.W."/>
            <person name="Paps J."/>
            <person name="Zhu Y."/>
            <person name="Wu F."/>
            <person name="Chen Y."/>
            <person name="Wang J."/>
            <person name="Peng C."/>
            <person name="Meng J."/>
            <person name="Yang L."/>
            <person name="Liu J."/>
            <person name="Wen B."/>
            <person name="Zhang N."/>
            <person name="Huang Z."/>
            <person name="Zhu Q."/>
            <person name="Feng Y."/>
            <person name="Mount A."/>
            <person name="Hedgecock D."/>
            <person name="Xu Z."/>
            <person name="Liu Y."/>
            <person name="Domazet-Loso T."/>
            <person name="Du Y."/>
            <person name="Sun X."/>
            <person name="Zhang S."/>
            <person name="Liu B."/>
            <person name="Cheng P."/>
            <person name="Jiang X."/>
            <person name="Li J."/>
            <person name="Fan D."/>
            <person name="Wang W."/>
            <person name="Fu W."/>
            <person name="Wang T."/>
            <person name="Wang B."/>
            <person name="Zhang J."/>
            <person name="Peng Z."/>
            <person name="Li Y."/>
            <person name="Li N."/>
            <person name="Wang J."/>
            <person name="Chen M."/>
            <person name="He Y."/>
            <person name="Tan F."/>
            <person name="Song X."/>
            <person name="Zheng Q."/>
            <person name="Huang R."/>
            <person name="Yang H."/>
            <person name="Du X."/>
            <person name="Chen L."/>
            <person name="Yang M."/>
            <person name="Gaffney P.M."/>
            <person name="Wang S."/>
            <person name="Luo L."/>
            <person name="She Z."/>
            <person name="Ming Y."/>
            <person name="Huang W."/>
            <person name="Zhang S."/>
            <person name="Huang B."/>
            <person name="Zhang Y."/>
            <person name="Qu T."/>
            <person name="Ni P."/>
            <person name="Miao G."/>
            <person name="Wang J."/>
            <person name="Wang Q."/>
            <person name="Steinberg C.E."/>
            <person name="Wang H."/>
            <person name="Li N."/>
            <person name="Qian L."/>
            <person name="Zhang G."/>
            <person name="Li Y."/>
            <person name="Yang H."/>
            <person name="Liu X."/>
            <person name="Wang J."/>
            <person name="Yin Y."/>
            <person name="Wang J."/>
        </authorList>
    </citation>
    <scope>NUCLEOTIDE SEQUENCE [LARGE SCALE GENOMIC DNA]</scope>
    <source>
        <strain evidence="3">05x7-T-G4-1.051#20</strain>
    </source>
</reference>
<evidence type="ECO:0000256" key="2">
    <source>
        <dbReference type="SAM" id="SignalP"/>
    </source>
</evidence>
<feature type="compositionally biased region" description="Low complexity" evidence="1">
    <location>
        <begin position="543"/>
        <end position="567"/>
    </location>
</feature>
<evidence type="ECO:0000313" key="3">
    <source>
        <dbReference type="EMBL" id="EKC42603.1"/>
    </source>
</evidence>
<feature type="compositionally biased region" description="Low complexity" evidence="1">
    <location>
        <begin position="150"/>
        <end position="159"/>
    </location>
</feature>
<protein>
    <submittedName>
        <fullName evidence="3">Uncharacterized protein</fullName>
    </submittedName>
</protein>
<feature type="region of interest" description="Disordered" evidence="1">
    <location>
        <begin position="543"/>
        <end position="596"/>
    </location>
</feature>
<feature type="region of interest" description="Disordered" evidence="1">
    <location>
        <begin position="247"/>
        <end position="266"/>
    </location>
</feature>
<gene>
    <name evidence="3" type="ORF">CGI_10026670</name>
</gene>
<proteinExistence type="predicted"/>
<organism evidence="3">
    <name type="scientific">Magallana gigas</name>
    <name type="common">Pacific oyster</name>
    <name type="synonym">Crassostrea gigas</name>
    <dbReference type="NCBI Taxonomy" id="29159"/>
    <lineage>
        <taxon>Eukaryota</taxon>
        <taxon>Metazoa</taxon>
        <taxon>Spiralia</taxon>
        <taxon>Lophotrochozoa</taxon>
        <taxon>Mollusca</taxon>
        <taxon>Bivalvia</taxon>
        <taxon>Autobranchia</taxon>
        <taxon>Pteriomorphia</taxon>
        <taxon>Ostreida</taxon>
        <taxon>Ostreoidea</taxon>
        <taxon>Ostreidae</taxon>
        <taxon>Magallana</taxon>
    </lineage>
</organism>